<proteinExistence type="predicted"/>
<dbReference type="InterPro" id="IPR036259">
    <property type="entry name" value="MFS_trans_sf"/>
</dbReference>
<dbReference type="AlphaFoldDB" id="A0A317JN89"/>
<dbReference type="Gene3D" id="1.20.1250.20">
    <property type="entry name" value="MFS general substrate transporter like domains"/>
    <property type="match status" value="2"/>
</dbReference>
<keyword evidence="1" id="KW-0812">Transmembrane</keyword>
<protein>
    <recommendedName>
        <fullName evidence="4">Major facilitator superfamily (MFS) profile domain-containing protein</fullName>
    </recommendedName>
</protein>
<dbReference type="SUPFAM" id="SSF103473">
    <property type="entry name" value="MFS general substrate transporter"/>
    <property type="match status" value="1"/>
</dbReference>
<feature type="transmembrane region" description="Helical" evidence="1">
    <location>
        <begin position="241"/>
        <end position="261"/>
    </location>
</feature>
<reference evidence="2 3" key="1">
    <citation type="submission" date="2018-02" db="EMBL/GenBank/DDBJ databases">
        <title>Genomic Reconstructions from Amazon Rainforest and Pasture Soil Reveal Novel Insights into the Physiology of Candidate Phyla in Tropical Sites.</title>
        <authorList>
            <person name="Kroeger M.E."/>
            <person name="Delmont T."/>
            <person name="Eren A.M."/>
            <person name="Guo J."/>
            <person name="Meyer K.M."/>
            <person name="Khan K."/>
            <person name="Rodrigues J.L.M."/>
            <person name="Bohannan B.J.M."/>
            <person name="Tringe S."/>
            <person name="Borges C.D."/>
            <person name="Tiedje J."/>
            <person name="Tsai S.M."/>
            <person name="Nusslein K."/>
        </authorList>
    </citation>
    <scope>NUCLEOTIDE SEQUENCE [LARGE SCALE GENOMIC DNA]</scope>
    <source>
        <strain evidence="2">Amazon FNV 2010 28 9</strain>
    </source>
</reference>
<dbReference type="Proteomes" id="UP000246104">
    <property type="component" value="Unassembled WGS sequence"/>
</dbReference>
<keyword evidence="1" id="KW-1133">Transmembrane helix</keyword>
<dbReference type="EMBL" id="PSRQ01000047">
    <property type="protein sequence ID" value="PWU23053.1"/>
    <property type="molecule type" value="Genomic_DNA"/>
</dbReference>
<feature type="transmembrane region" description="Helical" evidence="1">
    <location>
        <begin position="123"/>
        <end position="140"/>
    </location>
</feature>
<feature type="transmembrane region" description="Helical" evidence="1">
    <location>
        <begin position="161"/>
        <end position="182"/>
    </location>
</feature>
<feature type="transmembrane region" description="Helical" evidence="1">
    <location>
        <begin position="21"/>
        <end position="47"/>
    </location>
</feature>
<evidence type="ECO:0008006" key="4">
    <source>
        <dbReference type="Google" id="ProtNLM"/>
    </source>
</evidence>
<feature type="transmembrane region" description="Helical" evidence="1">
    <location>
        <begin position="53"/>
        <end position="75"/>
    </location>
</feature>
<organism evidence="2 3">
    <name type="scientific">Candidatus Cerribacteria bacterium 'Amazon FNV 2010 28 9'</name>
    <dbReference type="NCBI Taxonomy" id="2081795"/>
    <lineage>
        <taxon>Bacteria</taxon>
        <taxon>Candidatus Cerribacteria</taxon>
    </lineage>
</organism>
<name>A0A317JN89_9BACT</name>
<feature type="transmembrane region" description="Helical" evidence="1">
    <location>
        <begin position="188"/>
        <end position="207"/>
    </location>
</feature>
<evidence type="ECO:0000313" key="3">
    <source>
        <dbReference type="Proteomes" id="UP000246104"/>
    </source>
</evidence>
<dbReference type="PANTHER" id="PTHR23518:SF2">
    <property type="entry name" value="MAJOR FACILITATOR SUPERFAMILY TRANSPORTER"/>
    <property type="match status" value="1"/>
</dbReference>
<comment type="caution">
    <text evidence="2">The sequence shown here is derived from an EMBL/GenBank/DDBJ whole genome shotgun (WGS) entry which is preliminary data.</text>
</comment>
<dbReference type="PANTHER" id="PTHR23518">
    <property type="entry name" value="C-METHYLTRANSFERASE"/>
    <property type="match status" value="1"/>
</dbReference>
<feature type="transmembrane region" description="Helical" evidence="1">
    <location>
        <begin position="353"/>
        <end position="375"/>
    </location>
</feature>
<gene>
    <name evidence="2" type="ORF">C5B42_04260</name>
</gene>
<accession>A0A317JN89</accession>
<feature type="transmembrane region" description="Helical" evidence="1">
    <location>
        <begin position="381"/>
        <end position="398"/>
    </location>
</feature>
<feature type="transmembrane region" description="Helical" evidence="1">
    <location>
        <begin position="96"/>
        <end position="117"/>
    </location>
</feature>
<keyword evidence="1" id="KW-0472">Membrane</keyword>
<evidence type="ECO:0000256" key="1">
    <source>
        <dbReference type="SAM" id="Phobius"/>
    </source>
</evidence>
<sequence>MPHFLRHSQLRYDLFPPHLRLMFFGSLLRTLADLFVGTFAPLFLFGIGKNLPLFAPLHLTPFVAGMMLIALYYGAQRLSILLLSFPVAQVIARIGYVWSMVVGLLCLTVVFVSYHFASADPRFLIPAFLGGALDLLFFWTTHDAVFAREVNVKQIGRGVGALAFLTQMLQIAAPAVAGILIVTFGFTAVFLIGIACALLACIPFLLLPRFAMPSVPTPNDFFKQFKDPLFRQFSIGVVGKYMDTIAVLLWPVYILVIVGQIDRVGFFFSLVLFSTLILTYIAGWYVDHKRKGKAFYVSGVFVSCAWILRLFAQNVFALFGIEMMDKLASSFYSPCFDAYMCERSKGKRVYSFYFYREVIFSIVAVFLWSGIIGLFLLPVGWAAIFLFGAVGVLLSLAIERRA</sequence>
<evidence type="ECO:0000313" key="2">
    <source>
        <dbReference type="EMBL" id="PWU23053.1"/>
    </source>
</evidence>
<feature type="transmembrane region" description="Helical" evidence="1">
    <location>
        <begin position="267"/>
        <end position="286"/>
    </location>
</feature>